<evidence type="ECO:0000256" key="1">
    <source>
        <dbReference type="SAM" id="MobiDB-lite"/>
    </source>
</evidence>
<dbReference type="GeneID" id="65085949"/>
<evidence type="ECO:0000313" key="4">
    <source>
        <dbReference type="Proteomes" id="UP000184255"/>
    </source>
</evidence>
<evidence type="ECO:0000313" key="3">
    <source>
        <dbReference type="EMBL" id="CVK85784.1"/>
    </source>
</evidence>
<gene>
    <name evidence="3" type="ORF">FMAN_06685</name>
</gene>
<feature type="region of interest" description="Disordered" evidence="1">
    <location>
        <begin position="258"/>
        <end position="414"/>
    </location>
</feature>
<keyword evidence="2" id="KW-0732">Signal</keyword>
<proteinExistence type="predicted"/>
<feature type="chain" id="PRO_5012363298" evidence="2">
    <location>
        <begin position="22"/>
        <end position="437"/>
    </location>
</feature>
<evidence type="ECO:0000256" key="2">
    <source>
        <dbReference type="SAM" id="SignalP"/>
    </source>
</evidence>
<organism evidence="3 4">
    <name type="scientific">Fusarium mangiferae</name>
    <name type="common">Mango malformation disease fungus</name>
    <dbReference type="NCBI Taxonomy" id="192010"/>
    <lineage>
        <taxon>Eukaryota</taxon>
        <taxon>Fungi</taxon>
        <taxon>Dikarya</taxon>
        <taxon>Ascomycota</taxon>
        <taxon>Pezizomycotina</taxon>
        <taxon>Sordariomycetes</taxon>
        <taxon>Hypocreomycetidae</taxon>
        <taxon>Hypocreales</taxon>
        <taxon>Nectriaceae</taxon>
        <taxon>Fusarium</taxon>
        <taxon>Fusarium fujikuroi species complex</taxon>
    </lineage>
</organism>
<feature type="signal peptide" evidence="2">
    <location>
        <begin position="1"/>
        <end position="21"/>
    </location>
</feature>
<comment type="caution">
    <text evidence="3">The sequence shown here is derived from an EMBL/GenBank/DDBJ whole genome shotgun (WGS) entry which is preliminary data.</text>
</comment>
<feature type="compositionally biased region" description="Polar residues" evidence="1">
    <location>
        <begin position="386"/>
        <end position="403"/>
    </location>
</feature>
<protein>
    <submittedName>
        <fullName evidence="3">Uncharacterized protein</fullName>
    </submittedName>
</protein>
<name>A0A1L7SPM8_FUSMA</name>
<keyword evidence="4" id="KW-1185">Reference proteome</keyword>
<dbReference type="EMBL" id="FCQH01000002">
    <property type="protein sequence ID" value="CVK85784.1"/>
    <property type="molecule type" value="Genomic_DNA"/>
</dbReference>
<dbReference type="VEuPathDB" id="FungiDB:FMAN_06685"/>
<feature type="compositionally biased region" description="Polar residues" evidence="1">
    <location>
        <begin position="274"/>
        <end position="283"/>
    </location>
</feature>
<dbReference type="AlphaFoldDB" id="A0A1L7SPM8"/>
<accession>A0A1L7SPM8</accession>
<dbReference type="Proteomes" id="UP000184255">
    <property type="component" value="Unassembled WGS sequence"/>
</dbReference>
<sequence>MYPNLLSRGMLVLGSLGYVAATNPGCVHPCIQLPQGHHEPWLCPVGIPRPSHHIGKWPTLEEENLAKALIGPVTKQDPCGWQSDGKLCRASQNAHVTLSLISSNPLTVKVKISNHDAYPITFWTRYSPLSQYAFDYEYFTITPLGHHSVDATAQAPPPAGYRPETAPELSVISPGEALEADIVLTNPNHFFHKMVKEGGDIEIGMSGQWNGFWAATAPEVMNSDLGYSCNNIWSSLGLTWSAQNKLLLRFPRQHYVSSEPSYSVPKHGAEPETSAGNETTYGDKSSRVGSDVADETEKSSSIEQSESTSPKDDAKPVSGQLTTEPPAAKSPAGESLPTESPGPAIPEDPASEEPSSNSASQRVAEKVATTPEPAEYGRSEEGPKLTTATQSWKTMASTSTQPGSARLEKRDCCPPDEKCPHCDGEGPYKEGCECKAD</sequence>
<reference evidence="4" key="1">
    <citation type="journal article" date="2016" name="Genome Biol. Evol.">
        <title>Comparative 'omics' of the Fusarium fujikuroi species complex highlights differences in genetic potential and metabolite synthesis.</title>
        <authorList>
            <person name="Niehaus E.-M."/>
            <person name="Muensterkoetter M."/>
            <person name="Proctor R.H."/>
            <person name="Brown D.W."/>
            <person name="Sharon A."/>
            <person name="Idan Y."/>
            <person name="Oren-Young L."/>
            <person name="Sieber C.M."/>
            <person name="Novak O."/>
            <person name="Pencik A."/>
            <person name="Tarkowska D."/>
            <person name="Hromadova K."/>
            <person name="Freeman S."/>
            <person name="Maymon M."/>
            <person name="Elazar M."/>
            <person name="Youssef S.A."/>
            <person name="El-Shabrawy E.S.M."/>
            <person name="Shalaby A.B.A."/>
            <person name="Houterman P."/>
            <person name="Brock N.L."/>
            <person name="Burkhardt I."/>
            <person name="Tsavkelova E.A."/>
            <person name="Dickschat J.S."/>
            <person name="Galuszka P."/>
            <person name="Gueldener U."/>
            <person name="Tudzynski B."/>
        </authorList>
    </citation>
    <scope>NUCLEOTIDE SEQUENCE [LARGE SCALE GENOMIC DNA]</scope>
    <source>
        <strain evidence="4">MRC7560</strain>
    </source>
</reference>
<dbReference type="RefSeq" id="XP_041677559.1">
    <property type="nucleotide sequence ID" value="XM_041826502.1"/>
</dbReference>
<feature type="compositionally biased region" description="Low complexity" evidence="1">
    <location>
        <begin position="345"/>
        <end position="360"/>
    </location>
</feature>